<protein>
    <submittedName>
        <fullName evidence="4">FAD-dependent oxidoreductase</fullName>
    </submittedName>
    <submittedName>
        <fullName evidence="3">Monoamine oxidase</fullName>
    </submittedName>
</protein>
<evidence type="ECO:0000313" key="6">
    <source>
        <dbReference type="Proteomes" id="UP000297963"/>
    </source>
</evidence>
<evidence type="ECO:0000313" key="5">
    <source>
        <dbReference type="Proteomes" id="UP000199681"/>
    </source>
</evidence>
<dbReference type="GO" id="GO:0016491">
    <property type="term" value="F:oxidoreductase activity"/>
    <property type="evidence" value="ECO:0007669"/>
    <property type="project" value="InterPro"/>
</dbReference>
<evidence type="ECO:0000259" key="2">
    <source>
        <dbReference type="Pfam" id="PF01593"/>
    </source>
</evidence>
<dbReference type="Pfam" id="PF01593">
    <property type="entry name" value="Amino_oxidase"/>
    <property type="match status" value="2"/>
</dbReference>
<dbReference type="Proteomes" id="UP000297963">
    <property type="component" value="Unassembled WGS sequence"/>
</dbReference>
<dbReference type="SUPFAM" id="SSF54373">
    <property type="entry name" value="FAD-linked reductases, C-terminal domain"/>
    <property type="match status" value="1"/>
</dbReference>
<proteinExistence type="predicted"/>
<dbReference type="Proteomes" id="UP000199681">
    <property type="component" value="Unassembled WGS sequence"/>
</dbReference>
<keyword evidence="1" id="KW-0732">Signal</keyword>
<dbReference type="PROSITE" id="PS51257">
    <property type="entry name" value="PROKAR_LIPOPROTEIN"/>
    <property type="match status" value="1"/>
</dbReference>
<sequence length="474" mass="49686">MKRRTFLLGTASGFSVLALAACVSPAPVPTASPAPTTLTPSLVPQPLAVSRTNWSTDPFSRGSFSYAAVGATPEHRVALGQAVDARVFFAGEATAVDAPGTVQGARASGLLAAGRVQDVAAPGERITIVGAGIAGITAARQLVNAGYDVVVVEARDRIGGRIDTVSSDWPFPIERGPSFVHRTSDNFLDDELTTLGVSLLPFVRTPEVRTRAGAVVEVSTLGAEAVAGALDWAADQQQDVSVERALIDSGEAKLSSTPNADGLSDSDWLEYEIATKLKVETGATPSQQSAWYTTDMGSADDDQIVIGGYSTLLKSDADGLELLLSSVVNRVAHDDGGVSLRLGTGESLSADRVILTVPLGVLQTAAIEFSPALPFAHRGAIAALGMGVLDKVWLRFDEPFWDTEARLWTIVGEDADFPVWVNMMPLTGEPILMGVVAAENATRLSELDDDEFLSAALTALEPFLAVPDAAVSDE</sequence>
<gene>
    <name evidence="4" type="ORF">E3O11_00870</name>
    <name evidence="3" type="ORF">SAMN05216274_104183</name>
</gene>
<dbReference type="SUPFAM" id="SSF51905">
    <property type="entry name" value="FAD/NAD(P)-binding domain"/>
    <property type="match status" value="2"/>
</dbReference>
<organism evidence="4 6">
    <name type="scientific">Cryobacterium levicorallinum</name>
    <dbReference type="NCBI Taxonomy" id="995038"/>
    <lineage>
        <taxon>Bacteria</taxon>
        <taxon>Bacillati</taxon>
        <taxon>Actinomycetota</taxon>
        <taxon>Actinomycetes</taxon>
        <taxon>Micrococcales</taxon>
        <taxon>Microbacteriaceae</taxon>
        <taxon>Cryobacterium</taxon>
    </lineage>
</organism>
<dbReference type="AlphaFoldDB" id="A0A1I2ZNF4"/>
<keyword evidence="5" id="KW-1185">Reference proteome</keyword>
<evidence type="ECO:0000313" key="3">
    <source>
        <dbReference type="EMBL" id="SFH39274.1"/>
    </source>
</evidence>
<dbReference type="Gene3D" id="3.50.50.60">
    <property type="entry name" value="FAD/NAD(P)-binding domain"/>
    <property type="match status" value="2"/>
</dbReference>
<reference evidence="4 6" key="2">
    <citation type="submission" date="2019-03" db="EMBL/GenBank/DDBJ databases">
        <title>Genomics of glacier-inhabiting Cryobacterium strains.</title>
        <authorList>
            <person name="Liu Q."/>
            <person name="Xin Y.-H."/>
        </authorList>
    </citation>
    <scope>NUCLEOTIDE SEQUENCE [LARGE SCALE GENOMIC DNA]</scope>
    <source>
        <strain evidence="4 6">Hh34</strain>
    </source>
</reference>
<feature type="domain" description="Amine oxidase" evidence="2">
    <location>
        <begin position="39"/>
        <end position="116"/>
    </location>
</feature>
<dbReference type="PANTHER" id="PTHR10742">
    <property type="entry name" value="FLAVIN MONOAMINE OXIDASE"/>
    <property type="match status" value="1"/>
</dbReference>
<dbReference type="InterPro" id="IPR050281">
    <property type="entry name" value="Flavin_monoamine_oxidase"/>
</dbReference>
<dbReference type="InterPro" id="IPR036188">
    <property type="entry name" value="FAD/NAD-bd_sf"/>
</dbReference>
<accession>A0A1I2ZNF4</accession>
<feature type="domain" description="Amine oxidase" evidence="2">
    <location>
        <begin position="133"/>
        <end position="465"/>
    </location>
</feature>
<evidence type="ECO:0000256" key="1">
    <source>
        <dbReference type="SAM" id="SignalP"/>
    </source>
</evidence>
<name>A0A1I2ZNF4_9MICO</name>
<feature type="chain" id="PRO_5039053905" evidence="1">
    <location>
        <begin position="21"/>
        <end position="474"/>
    </location>
</feature>
<comment type="caution">
    <text evidence="4">The sequence shown here is derived from an EMBL/GenBank/DDBJ whole genome shotgun (WGS) entry which is preliminary data.</text>
</comment>
<dbReference type="InterPro" id="IPR002937">
    <property type="entry name" value="Amino_oxidase"/>
</dbReference>
<feature type="signal peptide" evidence="1">
    <location>
        <begin position="1"/>
        <end position="20"/>
    </location>
</feature>
<evidence type="ECO:0000313" key="4">
    <source>
        <dbReference type="EMBL" id="TFB89592.1"/>
    </source>
</evidence>
<dbReference type="PANTHER" id="PTHR10742:SF410">
    <property type="entry name" value="LYSINE-SPECIFIC HISTONE DEMETHYLASE 2"/>
    <property type="match status" value="1"/>
</dbReference>
<dbReference type="RefSeq" id="WP_092448886.1">
    <property type="nucleotide sequence ID" value="NZ_BKAC01000002.1"/>
</dbReference>
<dbReference type="EMBL" id="FOPW01000004">
    <property type="protein sequence ID" value="SFH39274.1"/>
    <property type="molecule type" value="Genomic_DNA"/>
</dbReference>
<dbReference type="EMBL" id="SOFE01000001">
    <property type="protein sequence ID" value="TFB89592.1"/>
    <property type="molecule type" value="Genomic_DNA"/>
</dbReference>
<reference evidence="3 5" key="1">
    <citation type="submission" date="2016-10" db="EMBL/GenBank/DDBJ databases">
        <authorList>
            <person name="Varghese N."/>
            <person name="Submissions S."/>
        </authorList>
    </citation>
    <scope>NUCLEOTIDE SEQUENCE [LARGE SCALE GENOMIC DNA]</scope>
    <source>
        <strain evidence="3 5">GMCC 1.11211</strain>
    </source>
</reference>
<dbReference type="STRING" id="995038.SAMN05216274_104183"/>